<evidence type="ECO:0000256" key="1">
    <source>
        <dbReference type="SAM" id="Phobius"/>
    </source>
</evidence>
<organism evidence="2 3">
    <name type="scientific">Pleurodeles waltl</name>
    <name type="common">Iberian ribbed newt</name>
    <dbReference type="NCBI Taxonomy" id="8319"/>
    <lineage>
        <taxon>Eukaryota</taxon>
        <taxon>Metazoa</taxon>
        <taxon>Chordata</taxon>
        <taxon>Craniata</taxon>
        <taxon>Vertebrata</taxon>
        <taxon>Euteleostomi</taxon>
        <taxon>Amphibia</taxon>
        <taxon>Batrachia</taxon>
        <taxon>Caudata</taxon>
        <taxon>Salamandroidea</taxon>
        <taxon>Salamandridae</taxon>
        <taxon>Pleurodelinae</taxon>
        <taxon>Pleurodeles</taxon>
    </lineage>
</organism>
<feature type="transmembrane region" description="Helical" evidence="1">
    <location>
        <begin position="98"/>
        <end position="117"/>
    </location>
</feature>
<sequence length="126" mass="13421">MAPARTPLHHLDLGQVRQHWDMVARVTAPWLLAGKKRDTDGGGARAGLKGAVPGSVADLLAALWRSLRTCQLAGCRRPLTRGSLPATETLSSLPTFSLTAWGSGLYLLLGILSLFGLQSHNAMRAP</sequence>
<reference evidence="2" key="1">
    <citation type="journal article" date="2022" name="bioRxiv">
        <title>Sequencing and chromosome-scale assembly of the giantPleurodeles waltlgenome.</title>
        <authorList>
            <person name="Brown T."/>
            <person name="Elewa A."/>
            <person name="Iarovenko S."/>
            <person name="Subramanian E."/>
            <person name="Araus A.J."/>
            <person name="Petzold A."/>
            <person name="Susuki M."/>
            <person name="Suzuki K.-i.T."/>
            <person name="Hayashi T."/>
            <person name="Toyoda A."/>
            <person name="Oliveira C."/>
            <person name="Osipova E."/>
            <person name="Leigh N.D."/>
            <person name="Simon A."/>
            <person name="Yun M.H."/>
        </authorList>
    </citation>
    <scope>NUCLEOTIDE SEQUENCE</scope>
    <source>
        <strain evidence="2">20211129_DDA</strain>
        <tissue evidence="2">Liver</tissue>
    </source>
</reference>
<dbReference type="EMBL" id="JANPWB010000005">
    <property type="protein sequence ID" value="KAJ1190593.1"/>
    <property type="molecule type" value="Genomic_DNA"/>
</dbReference>
<keyword evidence="1" id="KW-0472">Membrane</keyword>
<keyword evidence="1" id="KW-0812">Transmembrane</keyword>
<gene>
    <name evidence="2" type="ORF">NDU88_007331</name>
</gene>
<keyword evidence="1" id="KW-1133">Transmembrane helix</keyword>
<name>A0AAV7UNI5_PLEWA</name>
<keyword evidence="3" id="KW-1185">Reference proteome</keyword>
<protein>
    <submittedName>
        <fullName evidence="2">Uncharacterized protein</fullName>
    </submittedName>
</protein>
<evidence type="ECO:0000313" key="3">
    <source>
        <dbReference type="Proteomes" id="UP001066276"/>
    </source>
</evidence>
<accession>A0AAV7UNI5</accession>
<proteinExistence type="predicted"/>
<evidence type="ECO:0000313" key="2">
    <source>
        <dbReference type="EMBL" id="KAJ1190593.1"/>
    </source>
</evidence>
<comment type="caution">
    <text evidence="2">The sequence shown here is derived from an EMBL/GenBank/DDBJ whole genome shotgun (WGS) entry which is preliminary data.</text>
</comment>
<dbReference type="AlphaFoldDB" id="A0AAV7UNI5"/>
<dbReference type="Proteomes" id="UP001066276">
    <property type="component" value="Chromosome 3_1"/>
</dbReference>